<protein>
    <submittedName>
        <fullName evidence="1">Uncharacterized protein</fullName>
    </submittedName>
</protein>
<evidence type="ECO:0000313" key="2">
    <source>
        <dbReference type="Proteomes" id="UP000054279"/>
    </source>
</evidence>
<dbReference type="EMBL" id="KN837340">
    <property type="protein sequence ID" value="KIJ27298.1"/>
    <property type="molecule type" value="Genomic_DNA"/>
</dbReference>
<dbReference type="Proteomes" id="UP000054279">
    <property type="component" value="Unassembled WGS sequence"/>
</dbReference>
<gene>
    <name evidence="1" type="ORF">M422DRAFT_37871</name>
</gene>
<proteinExistence type="predicted"/>
<keyword evidence="2" id="KW-1185">Reference proteome</keyword>
<evidence type="ECO:0000313" key="1">
    <source>
        <dbReference type="EMBL" id="KIJ27298.1"/>
    </source>
</evidence>
<sequence length="52" mass="5958">MPSIAILTCRTRQRIPRIQDDDEHIFDLNVSGMGPFFGLGMAMESRMRLDFA</sequence>
<accession>A0A0C9TDK6</accession>
<dbReference type="HOGENOM" id="CLU_3088804_0_0_1"/>
<reference evidence="1 2" key="1">
    <citation type="submission" date="2014-06" db="EMBL/GenBank/DDBJ databases">
        <title>Evolutionary Origins and Diversification of the Mycorrhizal Mutualists.</title>
        <authorList>
            <consortium name="DOE Joint Genome Institute"/>
            <consortium name="Mycorrhizal Genomics Consortium"/>
            <person name="Kohler A."/>
            <person name="Kuo A."/>
            <person name="Nagy L.G."/>
            <person name="Floudas D."/>
            <person name="Copeland A."/>
            <person name="Barry K.W."/>
            <person name="Cichocki N."/>
            <person name="Veneault-Fourrey C."/>
            <person name="LaButti K."/>
            <person name="Lindquist E.A."/>
            <person name="Lipzen A."/>
            <person name="Lundell T."/>
            <person name="Morin E."/>
            <person name="Murat C."/>
            <person name="Riley R."/>
            <person name="Ohm R."/>
            <person name="Sun H."/>
            <person name="Tunlid A."/>
            <person name="Henrissat B."/>
            <person name="Grigoriev I.V."/>
            <person name="Hibbett D.S."/>
            <person name="Martin F."/>
        </authorList>
    </citation>
    <scope>NUCLEOTIDE SEQUENCE [LARGE SCALE GENOMIC DNA]</scope>
    <source>
        <strain evidence="1 2">SS14</strain>
    </source>
</reference>
<organism evidence="1 2">
    <name type="scientific">Sphaerobolus stellatus (strain SS14)</name>
    <dbReference type="NCBI Taxonomy" id="990650"/>
    <lineage>
        <taxon>Eukaryota</taxon>
        <taxon>Fungi</taxon>
        <taxon>Dikarya</taxon>
        <taxon>Basidiomycota</taxon>
        <taxon>Agaricomycotina</taxon>
        <taxon>Agaricomycetes</taxon>
        <taxon>Phallomycetidae</taxon>
        <taxon>Geastrales</taxon>
        <taxon>Sphaerobolaceae</taxon>
        <taxon>Sphaerobolus</taxon>
    </lineage>
</organism>
<name>A0A0C9TDK6_SPHS4</name>
<dbReference type="AlphaFoldDB" id="A0A0C9TDK6"/>